<evidence type="ECO:0000256" key="6">
    <source>
        <dbReference type="ARBA" id="ARBA00022989"/>
    </source>
</evidence>
<evidence type="ECO:0000256" key="8">
    <source>
        <dbReference type="ARBA" id="ARBA00023180"/>
    </source>
</evidence>
<sequence length="281" mass="31059">MSFAVVIRSIFSLACRQRLVVFAFVFSISLLLNSVNAGEVLWAINCGGDEHTDVHGIHYEADSSDIGVESDHGKSLMIQRVVPQDQILYQTERYHKSTFGYDMPVHRDGEYVVVIKFSEVWFTAPNQKVFDVVLNGEHTVVSELDIFAKVGRGVAHDEIVPFTIRNGKLKVNGETSQIDGNEISIEFIKGDLDNPKVNAIYVMKGTLDEVPKLPAMPGSEASEEEDDEDEEVPSAKPSKSRKPSGPKIKDPYAADDTPAMLLPVFVAIGAFIPLLYCLCKL</sequence>
<evidence type="ECO:0000256" key="4">
    <source>
        <dbReference type="ARBA" id="ARBA00022729"/>
    </source>
</evidence>
<gene>
    <name evidence="13" type="ORF">RRG08_044709</name>
</gene>
<feature type="transmembrane region" description="Helical" evidence="11">
    <location>
        <begin position="260"/>
        <end position="279"/>
    </location>
</feature>
<evidence type="ECO:0000313" key="14">
    <source>
        <dbReference type="Proteomes" id="UP001283361"/>
    </source>
</evidence>
<evidence type="ECO:0000256" key="9">
    <source>
        <dbReference type="ARBA" id="ARBA00023277"/>
    </source>
</evidence>
<feature type="region of interest" description="Disordered" evidence="10">
    <location>
        <begin position="212"/>
        <end position="253"/>
    </location>
</feature>
<feature type="compositionally biased region" description="Acidic residues" evidence="10">
    <location>
        <begin position="221"/>
        <end position="232"/>
    </location>
</feature>
<comment type="caution">
    <text evidence="13">The sequence shown here is derived from an EMBL/GenBank/DDBJ whole genome shotgun (WGS) entry which is preliminary data.</text>
</comment>
<keyword evidence="8" id="KW-0325">Glycoprotein</keyword>
<evidence type="ECO:0000256" key="3">
    <source>
        <dbReference type="ARBA" id="ARBA00022692"/>
    </source>
</evidence>
<organism evidence="13 14">
    <name type="scientific">Elysia crispata</name>
    <name type="common">lettuce slug</name>
    <dbReference type="NCBI Taxonomy" id="231223"/>
    <lineage>
        <taxon>Eukaryota</taxon>
        <taxon>Metazoa</taxon>
        <taxon>Spiralia</taxon>
        <taxon>Lophotrochozoa</taxon>
        <taxon>Mollusca</taxon>
        <taxon>Gastropoda</taxon>
        <taxon>Heterobranchia</taxon>
        <taxon>Euthyneura</taxon>
        <taxon>Panpulmonata</taxon>
        <taxon>Sacoglossa</taxon>
        <taxon>Placobranchoidea</taxon>
        <taxon>Plakobranchidae</taxon>
        <taxon>Elysia</taxon>
    </lineage>
</organism>
<keyword evidence="14" id="KW-1185">Reference proteome</keyword>
<comment type="subcellular location">
    <subcellularLocation>
        <location evidence="1">Endoplasmic reticulum membrane</location>
        <topology evidence="1">Single-pass type I membrane protein</topology>
    </subcellularLocation>
</comment>
<keyword evidence="4" id="KW-0732">Signal</keyword>
<protein>
    <recommendedName>
        <fullName evidence="12">Malectin domain-containing protein</fullName>
    </recommendedName>
</protein>
<dbReference type="Gene3D" id="2.60.120.430">
    <property type="entry name" value="Galactose-binding lectin"/>
    <property type="match status" value="1"/>
</dbReference>
<reference evidence="13" key="1">
    <citation type="journal article" date="2023" name="G3 (Bethesda)">
        <title>A reference genome for the long-term kleptoplast-retaining sea slug Elysia crispata morphotype clarki.</title>
        <authorList>
            <person name="Eastman K.E."/>
            <person name="Pendleton A.L."/>
            <person name="Shaikh M.A."/>
            <person name="Suttiyut T."/>
            <person name="Ogas R."/>
            <person name="Tomko P."/>
            <person name="Gavelis G."/>
            <person name="Widhalm J.R."/>
            <person name="Wisecaver J.H."/>
        </authorList>
    </citation>
    <scope>NUCLEOTIDE SEQUENCE</scope>
    <source>
        <strain evidence="13">ECLA1</strain>
    </source>
</reference>
<evidence type="ECO:0000256" key="10">
    <source>
        <dbReference type="SAM" id="MobiDB-lite"/>
    </source>
</evidence>
<accession>A0AAE1CNV3</accession>
<evidence type="ECO:0000256" key="1">
    <source>
        <dbReference type="ARBA" id="ARBA00004115"/>
    </source>
</evidence>
<dbReference type="Pfam" id="PF11721">
    <property type="entry name" value="Malectin"/>
    <property type="match status" value="1"/>
</dbReference>
<evidence type="ECO:0000259" key="12">
    <source>
        <dbReference type="Pfam" id="PF11721"/>
    </source>
</evidence>
<dbReference type="PANTHER" id="PTHR13460">
    <property type="match status" value="1"/>
</dbReference>
<keyword evidence="6 11" id="KW-1133">Transmembrane helix</keyword>
<evidence type="ECO:0000256" key="2">
    <source>
        <dbReference type="ARBA" id="ARBA00009141"/>
    </source>
</evidence>
<keyword evidence="9" id="KW-0119">Carbohydrate metabolism</keyword>
<dbReference type="PANTHER" id="PTHR13460:SF0">
    <property type="entry name" value="MALECTIN"/>
    <property type="match status" value="1"/>
</dbReference>
<evidence type="ECO:0000256" key="11">
    <source>
        <dbReference type="SAM" id="Phobius"/>
    </source>
</evidence>
<keyword evidence="7 11" id="KW-0472">Membrane</keyword>
<keyword evidence="3 11" id="KW-0812">Transmembrane</keyword>
<dbReference type="InterPro" id="IPR039155">
    <property type="entry name" value="MLEC"/>
</dbReference>
<dbReference type="EMBL" id="JAWDGP010007392">
    <property type="protein sequence ID" value="KAK3721628.1"/>
    <property type="molecule type" value="Genomic_DNA"/>
</dbReference>
<evidence type="ECO:0000256" key="5">
    <source>
        <dbReference type="ARBA" id="ARBA00022824"/>
    </source>
</evidence>
<comment type="similarity">
    <text evidence="2">Belongs to the malectin family.</text>
</comment>
<dbReference type="InterPro" id="IPR021720">
    <property type="entry name" value="Malectin_dom"/>
</dbReference>
<dbReference type="AlphaFoldDB" id="A0AAE1CNV3"/>
<evidence type="ECO:0000313" key="13">
    <source>
        <dbReference type="EMBL" id="KAK3721628.1"/>
    </source>
</evidence>
<evidence type="ECO:0000256" key="7">
    <source>
        <dbReference type="ARBA" id="ARBA00023136"/>
    </source>
</evidence>
<proteinExistence type="inferred from homology"/>
<dbReference type="GO" id="GO:0005789">
    <property type="term" value="C:endoplasmic reticulum membrane"/>
    <property type="evidence" value="ECO:0007669"/>
    <property type="project" value="UniProtKB-SubCell"/>
</dbReference>
<dbReference type="Proteomes" id="UP001283361">
    <property type="component" value="Unassembled WGS sequence"/>
</dbReference>
<feature type="domain" description="Malectin" evidence="12">
    <location>
        <begin position="40"/>
        <end position="200"/>
    </location>
</feature>
<dbReference type="GO" id="GO:0030246">
    <property type="term" value="F:carbohydrate binding"/>
    <property type="evidence" value="ECO:0007669"/>
    <property type="project" value="InterPro"/>
</dbReference>
<keyword evidence="5" id="KW-0256">Endoplasmic reticulum</keyword>
<name>A0AAE1CNV3_9GAST</name>